<evidence type="ECO:0000313" key="3">
    <source>
        <dbReference type="RefSeq" id="XP_022236089.1"/>
    </source>
</evidence>
<proteinExistence type="predicted"/>
<feature type="non-terminal residue" evidence="3">
    <location>
        <position position="120"/>
    </location>
</feature>
<keyword evidence="2" id="KW-1185">Reference proteome</keyword>
<evidence type="ECO:0000256" key="1">
    <source>
        <dbReference type="SAM" id="MobiDB-lite"/>
    </source>
</evidence>
<dbReference type="RefSeq" id="XP_022236089.1">
    <property type="nucleotide sequence ID" value="XM_022380381.1"/>
</dbReference>
<gene>
    <name evidence="3" type="primary">LOC111083718</name>
</gene>
<feature type="compositionally biased region" description="Basic and acidic residues" evidence="1">
    <location>
        <begin position="63"/>
        <end position="88"/>
    </location>
</feature>
<dbReference type="Proteomes" id="UP000694941">
    <property type="component" value="Unplaced"/>
</dbReference>
<feature type="region of interest" description="Disordered" evidence="1">
    <location>
        <begin position="21"/>
        <end position="120"/>
    </location>
</feature>
<protein>
    <submittedName>
        <fullName evidence="3">Uncharacterized protein LOC111083718</fullName>
    </submittedName>
</protein>
<reference evidence="3" key="1">
    <citation type="submission" date="2025-08" db="UniProtKB">
        <authorList>
            <consortium name="RefSeq"/>
        </authorList>
    </citation>
    <scope>IDENTIFICATION</scope>
    <source>
        <tissue evidence="3">Muscle</tissue>
    </source>
</reference>
<accession>A0ABM1RXI4</accession>
<dbReference type="GeneID" id="111083718"/>
<sequence>MEEDVESRDWWTRYFESVEVATKKEKESNHLSPEPHDNREASSPLAADSGLLSPEGGSQLSAKDTKRMEKELERLEQEHNLSDSDKKSRSIRSTSATVRLVQRLSPKSQRKHINNESLLQ</sequence>
<name>A0ABM1RXI4_LIMPO</name>
<evidence type="ECO:0000313" key="2">
    <source>
        <dbReference type="Proteomes" id="UP000694941"/>
    </source>
</evidence>
<organism evidence="2 3">
    <name type="scientific">Limulus polyphemus</name>
    <name type="common">Atlantic horseshoe crab</name>
    <dbReference type="NCBI Taxonomy" id="6850"/>
    <lineage>
        <taxon>Eukaryota</taxon>
        <taxon>Metazoa</taxon>
        <taxon>Ecdysozoa</taxon>
        <taxon>Arthropoda</taxon>
        <taxon>Chelicerata</taxon>
        <taxon>Merostomata</taxon>
        <taxon>Xiphosura</taxon>
        <taxon>Limulidae</taxon>
        <taxon>Limulus</taxon>
    </lineage>
</organism>
<feature type="compositionally biased region" description="Basic and acidic residues" evidence="1">
    <location>
        <begin position="21"/>
        <end position="40"/>
    </location>
</feature>